<dbReference type="GO" id="GO:0000287">
    <property type="term" value="F:magnesium ion binding"/>
    <property type="evidence" value="ECO:0007669"/>
    <property type="project" value="UniProtKB-UniRule"/>
</dbReference>
<dbReference type="GO" id="GO:0005975">
    <property type="term" value="P:carbohydrate metabolic process"/>
    <property type="evidence" value="ECO:0007669"/>
    <property type="project" value="UniProtKB-UniRule"/>
</dbReference>
<dbReference type="RefSeq" id="WP_184955750.1">
    <property type="nucleotide sequence ID" value="NZ_BOMC01000032.1"/>
</dbReference>
<dbReference type="InterPro" id="IPR011009">
    <property type="entry name" value="Kinase-like_dom_sf"/>
</dbReference>
<dbReference type="GO" id="GO:0047931">
    <property type="term" value="F:glucosamine kinase activity"/>
    <property type="evidence" value="ECO:0007669"/>
    <property type="project" value="UniProtKB-UniRule"/>
</dbReference>
<feature type="binding site" evidence="1">
    <location>
        <position position="263"/>
    </location>
    <ligand>
        <name>Mg(2+)</name>
        <dbReference type="ChEBI" id="CHEBI:18420"/>
        <label>2</label>
    </ligand>
</feature>
<keyword evidence="1" id="KW-0119">Carbohydrate metabolism</keyword>
<comment type="cofactor">
    <cofactor evidence="1">
        <name>Mg(2+)</name>
        <dbReference type="ChEBI" id="CHEBI:18420"/>
    </cofactor>
    <text evidence="1">Binds 2 Mg(2+) ions per subunit.</text>
</comment>
<evidence type="ECO:0000313" key="3">
    <source>
        <dbReference type="EMBL" id="MBB4697667.1"/>
    </source>
</evidence>
<comment type="caution">
    <text evidence="1">Lacks conserved residue(s) required for the propagation of feature annotation.</text>
</comment>
<feature type="binding site" evidence="1">
    <location>
        <position position="105"/>
    </location>
    <ligand>
        <name>ATP</name>
        <dbReference type="ChEBI" id="CHEBI:30616"/>
    </ligand>
</feature>
<comment type="subunit">
    <text evidence="1">Monomer.</text>
</comment>
<keyword evidence="1" id="KW-0547">Nucleotide-binding</keyword>
<comment type="caution">
    <text evidence="3">The sequence shown here is derived from an EMBL/GenBank/DDBJ whole genome shotgun (WGS) entry which is preliminary data.</text>
</comment>
<feature type="binding site" evidence="1">
    <location>
        <position position="54"/>
    </location>
    <ligand>
        <name>ATP</name>
        <dbReference type="ChEBI" id="CHEBI:30616"/>
    </ligand>
</feature>
<feature type="binding site" evidence="1">
    <location>
        <position position="244"/>
    </location>
    <ligand>
        <name>D-glucosamine</name>
        <dbReference type="ChEBI" id="CHEBI:58723"/>
    </ligand>
</feature>
<keyword evidence="1 3" id="KW-0808">Transferase</keyword>
<dbReference type="HAMAP" id="MF_02218">
    <property type="entry name" value="GlcN_kinase"/>
    <property type="match status" value="1"/>
</dbReference>
<feature type="region of interest" description="Disordered" evidence="2">
    <location>
        <begin position="171"/>
        <end position="201"/>
    </location>
</feature>
<dbReference type="SUPFAM" id="SSF56112">
    <property type="entry name" value="Protein kinase-like (PK-like)"/>
    <property type="match status" value="1"/>
</dbReference>
<dbReference type="EMBL" id="JACHMF010000001">
    <property type="protein sequence ID" value="MBB4697667.1"/>
    <property type="molecule type" value="Genomic_DNA"/>
</dbReference>
<comment type="similarity">
    <text evidence="1">Belongs to the actinobacterial glucosamine kinase family.</text>
</comment>
<proteinExistence type="inferred from homology"/>
<feature type="short sequence motif" description="Substrate specificity determinant motif" evidence="1">
    <location>
        <begin position="343"/>
        <end position="358"/>
    </location>
</feature>
<feature type="binding site" evidence="1">
    <location>
        <position position="261"/>
    </location>
    <ligand>
        <name>Mg(2+)</name>
        <dbReference type="ChEBI" id="CHEBI:18420"/>
        <label>1</label>
    </ligand>
</feature>
<organism evidence="3 4">
    <name type="scientific">Paractinoplanes abujensis</name>
    <dbReference type="NCBI Taxonomy" id="882441"/>
    <lineage>
        <taxon>Bacteria</taxon>
        <taxon>Bacillati</taxon>
        <taxon>Actinomycetota</taxon>
        <taxon>Actinomycetes</taxon>
        <taxon>Micromonosporales</taxon>
        <taxon>Micromonosporaceae</taxon>
        <taxon>Paractinoplanes</taxon>
    </lineage>
</organism>
<accession>A0A7W7CZR8</accession>
<feature type="binding site" evidence="1">
    <location>
        <position position="261"/>
    </location>
    <ligand>
        <name>Mg(2+)</name>
        <dbReference type="ChEBI" id="CHEBI:18420"/>
        <label>2</label>
    </ligand>
</feature>
<keyword evidence="1" id="KW-0067">ATP-binding</keyword>
<comment type="catalytic activity">
    <reaction evidence="1">
        <text>D-glucosamine + ATP = D-glucosamine 6-phosphate + ADP + H(+)</text>
        <dbReference type="Rhea" id="RHEA:10948"/>
        <dbReference type="ChEBI" id="CHEBI:15378"/>
        <dbReference type="ChEBI" id="CHEBI:30616"/>
        <dbReference type="ChEBI" id="CHEBI:58723"/>
        <dbReference type="ChEBI" id="CHEBI:58725"/>
        <dbReference type="ChEBI" id="CHEBI:456216"/>
        <dbReference type="EC" id="2.7.1.8"/>
    </reaction>
</comment>
<evidence type="ECO:0000256" key="2">
    <source>
        <dbReference type="SAM" id="MobiDB-lite"/>
    </source>
</evidence>
<dbReference type="EC" id="2.7.1.8" evidence="1"/>
<keyword evidence="1 3" id="KW-0418">Kinase</keyword>
<reference evidence="3 4" key="1">
    <citation type="submission" date="2020-08" db="EMBL/GenBank/DDBJ databases">
        <title>Sequencing the genomes of 1000 actinobacteria strains.</title>
        <authorList>
            <person name="Klenk H.-P."/>
        </authorList>
    </citation>
    <scope>NUCLEOTIDE SEQUENCE [LARGE SCALE GENOMIC DNA]</scope>
    <source>
        <strain evidence="3 4">DSM 45518</strain>
    </source>
</reference>
<evidence type="ECO:0000256" key="1">
    <source>
        <dbReference type="HAMAP-Rule" id="MF_02218"/>
    </source>
</evidence>
<sequence>MSGESADLVRRVLDHDPDLHHFTPVKSDISLTERPITVDQTNESVVVGEQVVVKWMRTPAPDRSTPLLAHLAANGFTSMPAPHAALFDGDNLVALVTQFLPGGQDGWDWCVDDLLAQLDGGPPASFGRDLGILAADLHCALATPSALLPDPVVPAPPADGWADLLEEAVATGTHESPARSTHGWPTTSATTSPATSVHELPGPVVAGLPEVGDDWLVSLRPRLAADLDSPARAHPGKAIHVHGDLHVGQILRWRDGYAVIDFDGNPTLAAQPEPVARDVAQLRMSVLHVAEIANRRTAGRHRAELVAWGRRTADELLTAYRERLSARSELFNVDLLRPFEVEQECRELVYAARFLPRWRYAPLGVLRSWYG</sequence>
<feature type="compositionally biased region" description="Low complexity" evidence="2">
    <location>
        <begin position="185"/>
        <end position="196"/>
    </location>
</feature>
<dbReference type="Proteomes" id="UP000542742">
    <property type="component" value="Unassembled WGS sequence"/>
</dbReference>
<protein>
    <recommendedName>
        <fullName evidence="1">Glucosamine kinase</fullName>
        <shortName evidence="1">GlcN kinase</shortName>
        <shortName evidence="1">GlcNK</shortName>
        <ecNumber evidence="1">2.7.1.8</ecNumber>
    </recommendedName>
</protein>
<evidence type="ECO:0000313" key="4">
    <source>
        <dbReference type="Proteomes" id="UP000542742"/>
    </source>
</evidence>
<feature type="binding site" evidence="1">
    <location>
        <position position="347"/>
    </location>
    <ligand>
        <name>D-glucosamine</name>
        <dbReference type="ChEBI" id="CHEBI:58723"/>
    </ligand>
</feature>
<keyword evidence="1" id="KW-0479">Metal-binding</keyword>
<name>A0A7W7CZR8_9ACTN</name>
<gene>
    <name evidence="3" type="ORF">BKA14_007815</name>
</gene>
<comment type="function">
    <text evidence="1">Catalyzes the ATP-dependent phosphorylation of D-glucosamine (GlcN) to D-glucosamine 6-phosphate. May be involved in the phosphorylation of acquired extracellular GlcN derived from the hydrolysis of chitosan, i.e., in the incorporation of exogenous GlcN into the bacterial GlcNAc metabolism.</text>
</comment>
<dbReference type="Gene3D" id="3.90.1200.10">
    <property type="match status" value="1"/>
</dbReference>
<dbReference type="InterPro" id="IPR043674">
    <property type="entry name" value="GlcN_kinase"/>
</dbReference>
<keyword evidence="4" id="KW-1185">Reference proteome</keyword>
<dbReference type="AlphaFoldDB" id="A0A7W7CZR8"/>
<dbReference type="GO" id="GO:0005524">
    <property type="term" value="F:ATP binding"/>
    <property type="evidence" value="ECO:0007669"/>
    <property type="project" value="UniProtKB-KW"/>
</dbReference>
<keyword evidence="1" id="KW-0460">Magnesium</keyword>
<feature type="binding site" evidence="1">
    <location>
        <position position="249"/>
    </location>
    <ligand>
        <name>Mg(2+)</name>
        <dbReference type="ChEBI" id="CHEBI:18420"/>
        <label>1</label>
    </ligand>
</feature>